<feature type="transmembrane region" description="Helical" evidence="6">
    <location>
        <begin position="267"/>
        <end position="286"/>
    </location>
</feature>
<dbReference type="InterPro" id="IPR020846">
    <property type="entry name" value="MFS_dom"/>
</dbReference>
<keyword evidence="4 6" id="KW-1133">Transmembrane helix</keyword>
<gene>
    <name evidence="8" type="ORF">EJK17_07180</name>
</gene>
<dbReference type="InterPro" id="IPR050327">
    <property type="entry name" value="Proton-linked_MCT"/>
</dbReference>
<evidence type="ECO:0000256" key="6">
    <source>
        <dbReference type="SAM" id="Phobius"/>
    </source>
</evidence>
<dbReference type="SUPFAM" id="SSF103473">
    <property type="entry name" value="MFS general substrate transporter"/>
    <property type="match status" value="1"/>
</dbReference>
<feature type="transmembrane region" description="Helical" evidence="6">
    <location>
        <begin position="118"/>
        <end position="137"/>
    </location>
</feature>
<comment type="caution">
    <text evidence="8">The sequence shown here is derived from an EMBL/GenBank/DDBJ whole genome shotgun (WGS) entry which is preliminary data.</text>
</comment>
<feature type="domain" description="Major facilitator superfamily (MFS) profile" evidence="7">
    <location>
        <begin position="1"/>
        <end position="381"/>
    </location>
</feature>
<dbReference type="GO" id="GO:0005886">
    <property type="term" value="C:plasma membrane"/>
    <property type="evidence" value="ECO:0007669"/>
    <property type="project" value="UniProtKB-SubCell"/>
</dbReference>
<dbReference type="EMBL" id="RXIA01000018">
    <property type="protein sequence ID" value="RVU70516.1"/>
    <property type="molecule type" value="Genomic_DNA"/>
</dbReference>
<feature type="transmembrane region" description="Helical" evidence="6">
    <location>
        <begin position="30"/>
        <end position="51"/>
    </location>
</feature>
<dbReference type="AlphaFoldDB" id="A0A437SUC0"/>
<keyword evidence="9" id="KW-1185">Reference proteome</keyword>
<comment type="subcellular location">
    <subcellularLocation>
        <location evidence="1">Cell membrane</location>
        <topology evidence="1">Multi-pass membrane protein</topology>
    </subcellularLocation>
</comment>
<feature type="transmembrane region" description="Helical" evidence="6">
    <location>
        <begin position="203"/>
        <end position="224"/>
    </location>
</feature>
<keyword evidence="2" id="KW-0813">Transport</keyword>
<feature type="transmembrane region" description="Helical" evidence="6">
    <location>
        <begin position="149"/>
        <end position="167"/>
    </location>
</feature>
<organism evidence="8 9">
    <name type="scientific">Lactobacillus xujianguonis</name>
    <dbReference type="NCBI Taxonomy" id="2495899"/>
    <lineage>
        <taxon>Bacteria</taxon>
        <taxon>Bacillati</taxon>
        <taxon>Bacillota</taxon>
        <taxon>Bacilli</taxon>
        <taxon>Lactobacillales</taxon>
        <taxon>Lactobacillaceae</taxon>
        <taxon>Lactobacillus</taxon>
    </lineage>
</organism>
<reference evidence="8 9" key="1">
    <citation type="submission" date="2018-12" db="EMBL/GenBank/DDBJ databases">
        <authorList>
            <person name="Meng J."/>
        </authorList>
    </citation>
    <scope>NUCLEOTIDE SEQUENCE [LARGE SCALE GENOMIC DNA]</scope>
    <source>
        <strain evidence="8 9">HT111-2</strain>
    </source>
</reference>
<evidence type="ECO:0000256" key="5">
    <source>
        <dbReference type="ARBA" id="ARBA00023136"/>
    </source>
</evidence>
<proteinExistence type="predicted"/>
<dbReference type="InterPro" id="IPR036259">
    <property type="entry name" value="MFS_trans_sf"/>
</dbReference>
<evidence type="ECO:0000256" key="4">
    <source>
        <dbReference type="ARBA" id="ARBA00022989"/>
    </source>
</evidence>
<dbReference type="Gene3D" id="1.20.1250.20">
    <property type="entry name" value="MFS general substrate transporter like domains"/>
    <property type="match status" value="2"/>
</dbReference>
<dbReference type="InterPro" id="IPR011701">
    <property type="entry name" value="MFS"/>
</dbReference>
<dbReference type="PANTHER" id="PTHR11360">
    <property type="entry name" value="MONOCARBOXYLATE TRANSPORTER"/>
    <property type="match status" value="1"/>
</dbReference>
<evidence type="ECO:0000313" key="9">
    <source>
        <dbReference type="Proteomes" id="UP000288291"/>
    </source>
</evidence>
<name>A0A437SUC0_9LACO</name>
<evidence type="ECO:0000313" key="8">
    <source>
        <dbReference type="EMBL" id="RVU70516.1"/>
    </source>
</evidence>
<dbReference type="PROSITE" id="PS50850">
    <property type="entry name" value="MFS"/>
    <property type="match status" value="1"/>
</dbReference>
<protein>
    <submittedName>
        <fullName evidence="8">MFS transporter</fullName>
    </submittedName>
</protein>
<feature type="transmembrane region" description="Helical" evidence="6">
    <location>
        <begin position="326"/>
        <end position="349"/>
    </location>
</feature>
<evidence type="ECO:0000256" key="1">
    <source>
        <dbReference type="ARBA" id="ARBA00004651"/>
    </source>
</evidence>
<evidence type="ECO:0000259" key="7">
    <source>
        <dbReference type="PROSITE" id="PS50850"/>
    </source>
</evidence>
<keyword evidence="3 6" id="KW-0812">Transmembrane</keyword>
<dbReference type="Proteomes" id="UP000288291">
    <property type="component" value="Unassembled WGS sequence"/>
</dbReference>
<evidence type="ECO:0000256" key="3">
    <source>
        <dbReference type="ARBA" id="ARBA00022692"/>
    </source>
</evidence>
<dbReference type="PANTHER" id="PTHR11360:SF290">
    <property type="entry name" value="MONOCARBOXYLATE MFS PERMEASE"/>
    <property type="match status" value="1"/>
</dbReference>
<feature type="transmembrane region" description="Helical" evidence="6">
    <location>
        <begin position="58"/>
        <end position="78"/>
    </location>
</feature>
<feature type="transmembrane region" description="Helical" evidence="6">
    <location>
        <begin position="236"/>
        <end position="260"/>
    </location>
</feature>
<evidence type="ECO:0000256" key="2">
    <source>
        <dbReference type="ARBA" id="ARBA00022448"/>
    </source>
</evidence>
<feature type="transmembrane region" description="Helical" evidence="6">
    <location>
        <begin position="292"/>
        <end position="314"/>
    </location>
</feature>
<dbReference type="Pfam" id="PF07690">
    <property type="entry name" value="MFS_1"/>
    <property type="match status" value="2"/>
</dbReference>
<keyword evidence="5 6" id="KW-0472">Membrane</keyword>
<feature type="transmembrane region" description="Helical" evidence="6">
    <location>
        <begin position="84"/>
        <end position="106"/>
    </location>
</feature>
<feature type="transmembrane region" description="Helical" evidence="6">
    <location>
        <begin position="355"/>
        <end position="377"/>
    </location>
</feature>
<sequence>MIGFGLIVNTIGLFFGPISSEFQVGRANVALMTTLQNAAAAIALIFAGKIMEKINLRWLLTTCFALIALSMLSLAFASSLIHFYLAWIIIGICQPIAITLSIPVLLSKWFNQKLGTVMGIALGLSAFGGTIFNPIIAEIIKQTGWRGGFIAEAALMGLVLTPLAMSIKPAPTAKYPAFGQAKTAHQQKVLTGLTLKDARKTTIFYALAFAMIALQFVSGSVQHISGHITSLGISPITAATVVSGVMIGAAIGKISIGYLLDRFNAKVVLFLYSILGIIGWSGQAMLKDSKLLIISALILGLGQGVCLVALPYLIRQIFGEKDYSNILSVINMLGAFAMSASVYLVGLFFDQTGSYNLGWLINAAAYALSFIALMLTLKKNINTKFRN</sequence>
<dbReference type="GO" id="GO:0022857">
    <property type="term" value="F:transmembrane transporter activity"/>
    <property type="evidence" value="ECO:0007669"/>
    <property type="project" value="InterPro"/>
</dbReference>
<accession>A0A437SUC0</accession>